<feature type="domain" description="NAD-dependent epimerase/dehydratase" evidence="1">
    <location>
        <begin position="6"/>
        <end position="204"/>
    </location>
</feature>
<proteinExistence type="predicted"/>
<evidence type="ECO:0000313" key="3">
    <source>
        <dbReference type="Proteomes" id="UP000826990"/>
    </source>
</evidence>
<reference evidence="2" key="1">
    <citation type="submission" date="2021-07" db="EMBL/GenBank/DDBJ databases">
        <title>Characterization of Emerging Pathogens Carrying KPC-2 Gene in IncP-6 Plasmids Isolated from Urban Sewage in Argentina.</title>
        <authorList>
            <person name="Ghiglione B."/>
            <person name="Haim M.S."/>
            <person name="Dropa M."/>
        </authorList>
    </citation>
    <scope>NUCLEOTIDE SEQUENCE</scope>
    <source>
        <strain evidence="2">WW-19C</strain>
    </source>
</reference>
<dbReference type="Pfam" id="PF01370">
    <property type="entry name" value="Epimerase"/>
    <property type="match status" value="1"/>
</dbReference>
<dbReference type="CDD" id="cd08946">
    <property type="entry name" value="SDR_e"/>
    <property type="match status" value="1"/>
</dbReference>
<dbReference type="InterPro" id="IPR036291">
    <property type="entry name" value="NAD(P)-bd_dom_sf"/>
</dbReference>
<evidence type="ECO:0000259" key="1">
    <source>
        <dbReference type="Pfam" id="PF01370"/>
    </source>
</evidence>
<dbReference type="Proteomes" id="UP000826990">
    <property type="component" value="Chromosome"/>
</dbReference>
<dbReference type="SUPFAM" id="SSF51735">
    <property type="entry name" value="NAD(P)-binding Rossmann-fold domains"/>
    <property type="match status" value="1"/>
</dbReference>
<dbReference type="Gene3D" id="3.40.50.720">
    <property type="entry name" value="NAD(P)-binding Rossmann-like Domain"/>
    <property type="match status" value="1"/>
</dbReference>
<name>A0AAQ0J7Y0_ENTAS</name>
<gene>
    <name evidence="2" type="ORF">KZX48_15225</name>
</gene>
<dbReference type="EMBL" id="CP080107">
    <property type="protein sequence ID" value="QYD25387.1"/>
    <property type="molecule type" value="Genomic_DNA"/>
</dbReference>
<protein>
    <submittedName>
        <fullName evidence="2">NAD(P)-dependent oxidoreductase</fullName>
    </submittedName>
</protein>
<accession>A0AAQ0J7Y0</accession>
<evidence type="ECO:0000313" key="2">
    <source>
        <dbReference type="EMBL" id="QYD25387.1"/>
    </source>
</evidence>
<sequence length="276" mass="31094">MNKMKVFVVGGNGFIGSEVVKTFQSSAVEVIVPTRNELFTTNAGSDIIIYCAGNGDCSRPEQVVESNIIYLQQILANCNFKKLIYLSSTRLYLNSEHSAENTGITIQYDDNRRLFNLTKLTAEECCLKSGKNVLIVRPSNVYGNAFESKLFLPMIVKHAILNKKINMYVNREYSKDYVSVADVSEAIKYLALAYEGEEKIFNIASGKNTTAIEIAEIIQSKINCEIVWHPNSTNETFPVIDLAKIKSIMQYCPISVTDSLSFMIDEFIKRFRKEGQ</sequence>
<dbReference type="RefSeq" id="WP_094934027.1">
    <property type="nucleotide sequence ID" value="NZ_CP080107.1"/>
</dbReference>
<organism evidence="2 3">
    <name type="scientific">Enterobacter asburiae</name>
    <dbReference type="NCBI Taxonomy" id="61645"/>
    <lineage>
        <taxon>Bacteria</taxon>
        <taxon>Pseudomonadati</taxon>
        <taxon>Pseudomonadota</taxon>
        <taxon>Gammaproteobacteria</taxon>
        <taxon>Enterobacterales</taxon>
        <taxon>Enterobacteriaceae</taxon>
        <taxon>Enterobacter</taxon>
        <taxon>Enterobacter cloacae complex</taxon>
    </lineage>
</organism>
<dbReference type="AlphaFoldDB" id="A0AAQ0J7Y0"/>
<dbReference type="InterPro" id="IPR050177">
    <property type="entry name" value="Lipid_A_modif_metabolic_enz"/>
</dbReference>
<dbReference type="PANTHER" id="PTHR43245">
    <property type="entry name" value="BIFUNCTIONAL POLYMYXIN RESISTANCE PROTEIN ARNA"/>
    <property type="match status" value="1"/>
</dbReference>
<dbReference type="PANTHER" id="PTHR43245:SF13">
    <property type="entry name" value="UDP-D-APIOSE_UDP-D-XYLOSE SYNTHASE 2"/>
    <property type="match status" value="1"/>
</dbReference>
<dbReference type="InterPro" id="IPR001509">
    <property type="entry name" value="Epimerase_deHydtase"/>
</dbReference>